<comment type="similarity">
    <text evidence="1">Belongs to the bystin family.</text>
</comment>
<gene>
    <name evidence="3" type="primary">ENP1</name>
    <name evidence="3" type="ORF">IWQ62_001619</name>
</gene>
<dbReference type="GO" id="GO:0006364">
    <property type="term" value="P:rRNA processing"/>
    <property type="evidence" value="ECO:0007669"/>
    <property type="project" value="TreeGrafter"/>
</dbReference>
<accession>A0A9W8E7Z7</accession>
<feature type="compositionally biased region" description="Basic residues" evidence="2">
    <location>
        <begin position="1"/>
        <end position="11"/>
    </location>
</feature>
<dbReference type="InterPro" id="IPR007955">
    <property type="entry name" value="Bystin"/>
</dbReference>
<protein>
    <submittedName>
        <fullName evidence="3">SnoRNA-binding rRNA-processing protein</fullName>
    </submittedName>
</protein>
<dbReference type="Pfam" id="PF05291">
    <property type="entry name" value="Bystin"/>
    <property type="match status" value="1"/>
</dbReference>
<feature type="region of interest" description="Disordered" evidence="2">
    <location>
        <begin position="72"/>
        <end position="99"/>
    </location>
</feature>
<dbReference type="GO" id="GO:0030515">
    <property type="term" value="F:snoRNA binding"/>
    <property type="evidence" value="ECO:0007669"/>
    <property type="project" value="TreeGrafter"/>
</dbReference>
<feature type="non-terminal residue" evidence="3">
    <location>
        <position position="254"/>
    </location>
</feature>
<comment type="caution">
    <text evidence="3">The sequence shown here is derived from an EMBL/GenBank/DDBJ whole genome shotgun (WGS) entry which is preliminary data.</text>
</comment>
<evidence type="ECO:0000313" key="3">
    <source>
        <dbReference type="EMBL" id="KAJ1967818.1"/>
    </source>
</evidence>
<dbReference type="AlphaFoldDB" id="A0A9W8E7Z7"/>
<evidence type="ECO:0000256" key="2">
    <source>
        <dbReference type="SAM" id="MobiDB-lite"/>
    </source>
</evidence>
<dbReference type="Proteomes" id="UP001150925">
    <property type="component" value="Unassembled WGS sequence"/>
</dbReference>
<dbReference type="EMBL" id="JANBPY010000277">
    <property type="protein sequence ID" value="KAJ1967818.1"/>
    <property type="molecule type" value="Genomic_DNA"/>
</dbReference>
<sequence length="254" mass="28750">MGKANRSKPNRHNPLLQVLMEDDSLPQKNRQKFVLREQQRESKDEPYVSATLSKKILKIATEQQKELAQENTATVATSADELDDDIQYHDPNGDTDDDEGLAMSDQEFDGDYDGLDIAKADREAMDKFLPEAPGARQTLADIIMAKIDEYNEKKAPGGANGEPQGPRVHPKVREVYTKVGVILSRYKSGMLPKAFKIIPTIPQWEEMIHLTRPDEWTANATYEAIKLFVPSMSPKKVAKILEFILLDKVREDIR</sequence>
<evidence type="ECO:0000313" key="4">
    <source>
        <dbReference type="Proteomes" id="UP001150925"/>
    </source>
</evidence>
<organism evidence="3 4">
    <name type="scientific">Dispira parvispora</name>
    <dbReference type="NCBI Taxonomy" id="1520584"/>
    <lineage>
        <taxon>Eukaryota</taxon>
        <taxon>Fungi</taxon>
        <taxon>Fungi incertae sedis</taxon>
        <taxon>Zoopagomycota</taxon>
        <taxon>Kickxellomycotina</taxon>
        <taxon>Dimargaritomycetes</taxon>
        <taxon>Dimargaritales</taxon>
        <taxon>Dimargaritaceae</taxon>
        <taxon>Dispira</taxon>
    </lineage>
</organism>
<dbReference type="GO" id="GO:0005737">
    <property type="term" value="C:cytoplasm"/>
    <property type="evidence" value="ECO:0007669"/>
    <property type="project" value="TreeGrafter"/>
</dbReference>
<dbReference type="OrthoDB" id="2192561at2759"/>
<proteinExistence type="inferred from homology"/>
<dbReference type="GO" id="GO:0005730">
    <property type="term" value="C:nucleolus"/>
    <property type="evidence" value="ECO:0007669"/>
    <property type="project" value="TreeGrafter"/>
</dbReference>
<dbReference type="GO" id="GO:0030688">
    <property type="term" value="C:preribosome, small subunit precursor"/>
    <property type="evidence" value="ECO:0007669"/>
    <property type="project" value="TreeGrafter"/>
</dbReference>
<keyword evidence="4" id="KW-1185">Reference proteome</keyword>
<reference evidence="3" key="1">
    <citation type="submission" date="2022-07" db="EMBL/GenBank/DDBJ databases">
        <title>Phylogenomic reconstructions and comparative analyses of Kickxellomycotina fungi.</title>
        <authorList>
            <person name="Reynolds N.K."/>
            <person name="Stajich J.E."/>
            <person name="Barry K."/>
            <person name="Grigoriev I.V."/>
            <person name="Crous P."/>
            <person name="Smith M.E."/>
        </authorList>
    </citation>
    <scope>NUCLEOTIDE SEQUENCE</scope>
    <source>
        <strain evidence="3">RSA 1196</strain>
    </source>
</reference>
<name>A0A9W8E7Z7_9FUNG</name>
<evidence type="ECO:0000256" key="1">
    <source>
        <dbReference type="ARBA" id="ARBA00007114"/>
    </source>
</evidence>
<dbReference type="PANTHER" id="PTHR12821:SF0">
    <property type="entry name" value="BYSTIN"/>
    <property type="match status" value="1"/>
</dbReference>
<dbReference type="PANTHER" id="PTHR12821">
    <property type="entry name" value="BYSTIN"/>
    <property type="match status" value="1"/>
</dbReference>
<feature type="region of interest" description="Disordered" evidence="2">
    <location>
        <begin position="1"/>
        <end position="30"/>
    </location>
</feature>